<sequence length="298" mass="34036">MTRDQLTNTVVMISPGHFGFNKQTANTNSFQHEISDSETEVQNKALHEFNEMVDKLKKVNINVLVLSSRKDVVTPDSIFPNNWFSHHQKEKLIVYPMLTENRRAERQVTELKQLLKTSSISVKEVVDLTEDEKDGMILEGTGSLVLDRQHKVAFAMESPRTTHQEFNKWCQIMDYEGVFFHAYDAKNFPIYHTNVTMNIGEKFAIVCLESIRDKVERHYLENKLKKLGKEIISITVDQMSQFCGNVLQLLSNDGESIITMSETAFSGFTETQHKILQKYGKIITVRVPTIEMVGGGSA</sequence>
<dbReference type="AlphaFoldDB" id="A0A1F7L0I7"/>
<organism evidence="1 2">
    <name type="scientific">Candidatus Roizmanbacteria bacterium RIFOXYD1_FULL_38_12</name>
    <dbReference type="NCBI Taxonomy" id="1802093"/>
    <lineage>
        <taxon>Bacteria</taxon>
        <taxon>Candidatus Roizmaniibacteriota</taxon>
    </lineage>
</organism>
<proteinExistence type="predicted"/>
<dbReference type="PANTHER" id="PTHR43224">
    <property type="entry name" value="AMIDINOTRANSFERASE"/>
    <property type="match status" value="1"/>
</dbReference>
<protein>
    <recommendedName>
        <fullName evidence="3">Amidinotransferase</fullName>
    </recommendedName>
</protein>
<dbReference type="PANTHER" id="PTHR43224:SF1">
    <property type="entry name" value="AMIDINOTRANSFERASE"/>
    <property type="match status" value="1"/>
</dbReference>
<dbReference type="Proteomes" id="UP000177050">
    <property type="component" value="Unassembled WGS sequence"/>
</dbReference>
<comment type="caution">
    <text evidence="1">The sequence shown here is derived from an EMBL/GenBank/DDBJ whole genome shotgun (WGS) entry which is preliminary data.</text>
</comment>
<dbReference type="SUPFAM" id="SSF55909">
    <property type="entry name" value="Pentein"/>
    <property type="match status" value="1"/>
</dbReference>
<name>A0A1F7L0I7_9BACT</name>
<evidence type="ECO:0000313" key="1">
    <source>
        <dbReference type="EMBL" id="OGK73564.1"/>
    </source>
</evidence>
<dbReference type="InterPro" id="IPR014541">
    <property type="entry name" value="Amdntrnsf_FN0238"/>
</dbReference>
<accession>A0A1F7L0I7</accession>
<dbReference type="Gene3D" id="3.75.10.10">
    <property type="entry name" value="L-arginine/glycine Amidinotransferase, Chain A"/>
    <property type="match status" value="1"/>
</dbReference>
<dbReference type="NCBIfam" id="NF046062">
    <property type="entry name" value="citrull_CtlX"/>
    <property type="match status" value="1"/>
</dbReference>
<evidence type="ECO:0008006" key="3">
    <source>
        <dbReference type="Google" id="ProtNLM"/>
    </source>
</evidence>
<gene>
    <name evidence="1" type="ORF">A3K52_02105</name>
</gene>
<dbReference type="EMBL" id="MGBR01000001">
    <property type="protein sequence ID" value="OGK73564.1"/>
    <property type="molecule type" value="Genomic_DNA"/>
</dbReference>
<dbReference type="PIRSF" id="PIRSF028188">
    <property type="entry name" value="Amdntrnsf_FN0238"/>
    <property type="match status" value="1"/>
</dbReference>
<reference evidence="1 2" key="1">
    <citation type="journal article" date="2016" name="Nat. Commun.">
        <title>Thousands of microbial genomes shed light on interconnected biogeochemical processes in an aquifer system.</title>
        <authorList>
            <person name="Anantharaman K."/>
            <person name="Brown C.T."/>
            <person name="Hug L.A."/>
            <person name="Sharon I."/>
            <person name="Castelle C.J."/>
            <person name="Probst A.J."/>
            <person name="Thomas B.C."/>
            <person name="Singh A."/>
            <person name="Wilkins M.J."/>
            <person name="Karaoz U."/>
            <person name="Brodie E.L."/>
            <person name="Williams K.H."/>
            <person name="Hubbard S.S."/>
            <person name="Banfield J.F."/>
        </authorList>
    </citation>
    <scope>NUCLEOTIDE SEQUENCE [LARGE SCALE GENOMIC DNA]</scope>
</reference>
<dbReference type="Pfam" id="PF19420">
    <property type="entry name" value="DDAH_eukar"/>
    <property type="match status" value="1"/>
</dbReference>
<evidence type="ECO:0000313" key="2">
    <source>
        <dbReference type="Proteomes" id="UP000177050"/>
    </source>
</evidence>